<comment type="subcellular location">
    <subcellularLocation>
        <location evidence="2 9">Cytoplasm</location>
    </subcellularLocation>
</comment>
<feature type="active site" description="Proton acceptor" evidence="9">
    <location>
        <position position="73"/>
    </location>
</feature>
<dbReference type="Proteomes" id="UP000772181">
    <property type="component" value="Unassembled WGS sequence"/>
</dbReference>
<dbReference type="InterPro" id="IPR003697">
    <property type="entry name" value="Maf-like"/>
</dbReference>
<evidence type="ECO:0000313" key="10">
    <source>
        <dbReference type="EMBL" id="MBI4596274.1"/>
    </source>
</evidence>
<dbReference type="AlphaFoldDB" id="A0A933GP43"/>
<dbReference type="PANTHER" id="PTHR43213:SF5">
    <property type="entry name" value="BIFUNCTIONAL DTTP_UTP PYROPHOSPHATASE_METHYLTRANSFERASE PROTEIN-RELATED"/>
    <property type="match status" value="1"/>
</dbReference>
<dbReference type="Pfam" id="PF02545">
    <property type="entry name" value="Maf"/>
    <property type="match status" value="1"/>
</dbReference>
<keyword evidence="3 9" id="KW-0963">Cytoplasm</keyword>
<evidence type="ECO:0000256" key="9">
    <source>
        <dbReference type="HAMAP-Rule" id="MF_00528"/>
    </source>
</evidence>
<protein>
    <recommendedName>
        <fullName evidence="9">dTTP/UTP pyrophosphatase</fullName>
        <shortName evidence="9">dTTPase/UTPase</shortName>
        <ecNumber evidence="9">3.6.1.9</ecNumber>
    </recommendedName>
    <alternativeName>
        <fullName evidence="9">Nucleoside triphosphate pyrophosphatase</fullName>
    </alternativeName>
    <alternativeName>
        <fullName evidence="9">Nucleotide pyrophosphatase</fullName>
        <shortName evidence="9">Nucleotide PPase</shortName>
    </alternativeName>
</protein>
<dbReference type="InterPro" id="IPR029001">
    <property type="entry name" value="ITPase-like_fam"/>
</dbReference>
<dbReference type="FunFam" id="3.90.950.10:FF:000005">
    <property type="entry name" value="7-methyl-GTP pyrophosphatase"/>
    <property type="match status" value="1"/>
</dbReference>
<dbReference type="GO" id="GO:0005737">
    <property type="term" value="C:cytoplasm"/>
    <property type="evidence" value="ECO:0007669"/>
    <property type="project" value="UniProtKB-SubCell"/>
</dbReference>
<dbReference type="Gene3D" id="3.90.950.10">
    <property type="match status" value="1"/>
</dbReference>
<dbReference type="SUPFAM" id="SSF52972">
    <property type="entry name" value="ITPase-like"/>
    <property type="match status" value="1"/>
</dbReference>
<gene>
    <name evidence="10" type="primary">maf</name>
    <name evidence="10" type="ORF">HY730_07870</name>
</gene>
<dbReference type="NCBIfam" id="TIGR00172">
    <property type="entry name" value="maf"/>
    <property type="match status" value="1"/>
</dbReference>
<dbReference type="EC" id="3.6.1.9" evidence="9"/>
<evidence type="ECO:0000256" key="7">
    <source>
        <dbReference type="ARBA" id="ARBA00053369"/>
    </source>
</evidence>
<evidence type="ECO:0000256" key="4">
    <source>
        <dbReference type="ARBA" id="ARBA00022801"/>
    </source>
</evidence>
<reference evidence="10" key="1">
    <citation type="submission" date="2020-07" db="EMBL/GenBank/DDBJ databases">
        <title>Huge and variable diversity of episymbiotic CPR bacteria and DPANN archaea in groundwater ecosystems.</title>
        <authorList>
            <person name="He C.Y."/>
            <person name="Keren R."/>
            <person name="Whittaker M."/>
            <person name="Farag I.F."/>
            <person name="Doudna J."/>
            <person name="Cate J.H.D."/>
            <person name="Banfield J.F."/>
        </authorList>
    </citation>
    <scope>NUCLEOTIDE SEQUENCE</scope>
    <source>
        <strain evidence="10">NC_groundwater_1482_Ag_S-0.65um_47_24</strain>
    </source>
</reference>
<comment type="function">
    <text evidence="7">Nucleoside triphosphate pyrophosphatase that hydrolyzes 7-methyl-GTP (m(7)GTP). May have a dual role in cell division arrest and in preventing the incorporation of modified nucleotides into cellular nucleic acids.</text>
</comment>
<dbReference type="GO" id="GO:0009117">
    <property type="term" value="P:nucleotide metabolic process"/>
    <property type="evidence" value="ECO:0007669"/>
    <property type="project" value="UniProtKB-KW"/>
</dbReference>
<comment type="catalytic activity">
    <reaction evidence="9">
        <text>UTP + H2O = UMP + diphosphate + H(+)</text>
        <dbReference type="Rhea" id="RHEA:29395"/>
        <dbReference type="ChEBI" id="CHEBI:15377"/>
        <dbReference type="ChEBI" id="CHEBI:15378"/>
        <dbReference type="ChEBI" id="CHEBI:33019"/>
        <dbReference type="ChEBI" id="CHEBI:46398"/>
        <dbReference type="ChEBI" id="CHEBI:57865"/>
        <dbReference type="EC" id="3.6.1.9"/>
    </reaction>
</comment>
<comment type="cofactor">
    <cofactor evidence="1 9">
        <name>a divalent metal cation</name>
        <dbReference type="ChEBI" id="CHEBI:60240"/>
    </cofactor>
</comment>
<comment type="catalytic activity">
    <reaction evidence="9">
        <text>dTTP + H2O = dTMP + diphosphate + H(+)</text>
        <dbReference type="Rhea" id="RHEA:28534"/>
        <dbReference type="ChEBI" id="CHEBI:15377"/>
        <dbReference type="ChEBI" id="CHEBI:15378"/>
        <dbReference type="ChEBI" id="CHEBI:33019"/>
        <dbReference type="ChEBI" id="CHEBI:37568"/>
        <dbReference type="ChEBI" id="CHEBI:63528"/>
        <dbReference type="EC" id="3.6.1.9"/>
    </reaction>
</comment>
<feature type="site" description="Important for substrate specificity" evidence="9">
    <location>
        <position position="158"/>
    </location>
</feature>
<dbReference type="CDD" id="cd00555">
    <property type="entry name" value="Maf"/>
    <property type="match status" value="1"/>
</dbReference>
<comment type="similarity">
    <text evidence="8">Belongs to the Maf family. YceF subfamily.</text>
</comment>
<evidence type="ECO:0000256" key="3">
    <source>
        <dbReference type="ARBA" id="ARBA00022490"/>
    </source>
</evidence>
<evidence type="ECO:0000256" key="2">
    <source>
        <dbReference type="ARBA" id="ARBA00004496"/>
    </source>
</evidence>
<proteinExistence type="inferred from homology"/>
<comment type="caution">
    <text evidence="9">Lacks conserved residue(s) required for the propagation of feature annotation.</text>
</comment>
<evidence type="ECO:0000256" key="1">
    <source>
        <dbReference type="ARBA" id="ARBA00001968"/>
    </source>
</evidence>
<comment type="catalytic activity">
    <reaction evidence="6">
        <text>N(7)-methyl-GTP + H2O = N(7)-methyl-GMP + diphosphate + H(+)</text>
        <dbReference type="Rhea" id="RHEA:58744"/>
        <dbReference type="ChEBI" id="CHEBI:15377"/>
        <dbReference type="ChEBI" id="CHEBI:15378"/>
        <dbReference type="ChEBI" id="CHEBI:33019"/>
        <dbReference type="ChEBI" id="CHEBI:58285"/>
        <dbReference type="ChEBI" id="CHEBI:87133"/>
    </reaction>
</comment>
<evidence type="ECO:0000256" key="8">
    <source>
        <dbReference type="ARBA" id="ARBA00060749"/>
    </source>
</evidence>
<name>A0A933GP43_UNCTE</name>
<comment type="caution">
    <text evidence="10">The sequence shown here is derived from an EMBL/GenBank/DDBJ whole genome shotgun (WGS) entry which is preliminary data.</text>
</comment>
<evidence type="ECO:0000256" key="6">
    <source>
        <dbReference type="ARBA" id="ARBA00050213"/>
    </source>
</evidence>
<dbReference type="PIRSF" id="PIRSF006305">
    <property type="entry name" value="Maf"/>
    <property type="match status" value="1"/>
</dbReference>
<comment type="function">
    <text evidence="9">Nucleoside triphosphate pyrophosphatase that hydrolyzes dTTP and UTP. May have a dual role in cell division arrest and in preventing the incorporation of modified nucleotides into cellular nucleic acids.</text>
</comment>
<feature type="site" description="Important for substrate specificity" evidence="9">
    <location>
        <position position="16"/>
    </location>
</feature>
<dbReference type="PANTHER" id="PTHR43213">
    <property type="entry name" value="BIFUNCTIONAL DTTP/UTP PYROPHOSPHATASE/METHYLTRANSFERASE PROTEIN-RELATED"/>
    <property type="match status" value="1"/>
</dbReference>
<organism evidence="10 11">
    <name type="scientific">Tectimicrobiota bacterium</name>
    <dbReference type="NCBI Taxonomy" id="2528274"/>
    <lineage>
        <taxon>Bacteria</taxon>
        <taxon>Pseudomonadati</taxon>
        <taxon>Nitrospinota/Tectimicrobiota group</taxon>
        <taxon>Candidatus Tectimicrobiota</taxon>
    </lineage>
</organism>
<comment type="similarity">
    <text evidence="9">Belongs to the Maf family. YhdE subfamily.</text>
</comment>
<feature type="site" description="Important for substrate specificity" evidence="9">
    <location>
        <position position="74"/>
    </location>
</feature>
<accession>A0A933GP43</accession>
<keyword evidence="5 9" id="KW-0546">Nucleotide metabolism</keyword>
<evidence type="ECO:0000313" key="11">
    <source>
        <dbReference type="Proteomes" id="UP000772181"/>
    </source>
</evidence>
<sequence>MTKHETPLILASNSPRRAALLKQIGLHFKIIPPKVEESRKAGESAVKYVRRLAALKAEAVAVSHQKGLVISADTVVLLGEEILEKPANEEEARTMLYKLRGKQHRVITGLALVRKDPPFSRVSSVVTTVEFRELSSRDIEGYLATGEPFDKAGAYGIQGRGAALVKTIKGCYFNVVGLPLSSLAELLAEANCPIW</sequence>
<keyword evidence="4 9" id="KW-0378">Hydrolase</keyword>
<dbReference type="EMBL" id="JACQWF010000345">
    <property type="protein sequence ID" value="MBI4596274.1"/>
    <property type="molecule type" value="Genomic_DNA"/>
</dbReference>
<dbReference type="GO" id="GO:0047429">
    <property type="term" value="F:nucleoside triphosphate diphosphatase activity"/>
    <property type="evidence" value="ECO:0007669"/>
    <property type="project" value="UniProtKB-EC"/>
</dbReference>
<dbReference type="HAMAP" id="MF_00528">
    <property type="entry name" value="Maf"/>
    <property type="match status" value="1"/>
</dbReference>
<evidence type="ECO:0000256" key="5">
    <source>
        <dbReference type="ARBA" id="ARBA00023080"/>
    </source>
</evidence>